<dbReference type="PRINTS" id="PR00682">
    <property type="entry name" value="IPNSYNTHASE"/>
</dbReference>
<name>A0A178URJ8_ARATH</name>
<comment type="similarity">
    <text evidence="1 6">Belongs to the iron/ascorbate-dependent oxidoreductase family.</text>
</comment>
<reference evidence="8" key="2">
    <citation type="submission" date="2016-03" db="EMBL/GenBank/DDBJ databases">
        <title>Full-length assembly of Arabidopsis thaliana Ler reveals the complement of translocations and inversions.</title>
        <authorList>
            <person name="Zapata L."/>
            <person name="Schneeberger K."/>
            <person name="Ossowski S."/>
        </authorList>
    </citation>
    <scope>NUCLEOTIDE SEQUENCE [LARGE SCALE GENOMIC DNA]</scope>
    <source>
        <tissue evidence="8">Leaf</tissue>
    </source>
</reference>
<dbReference type="GO" id="GO:0019761">
    <property type="term" value="P:glucosinolate biosynthetic process"/>
    <property type="evidence" value="ECO:0007669"/>
    <property type="project" value="UniProtKB-ARBA"/>
</dbReference>
<evidence type="ECO:0000256" key="1">
    <source>
        <dbReference type="ARBA" id="ARBA00008056"/>
    </source>
</evidence>
<dbReference type="PANTHER" id="PTHR47990">
    <property type="entry name" value="2-OXOGLUTARATE (2OG) AND FE(II)-DEPENDENT OXYGENASE SUPERFAMILY PROTEIN-RELATED"/>
    <property type="match status" value="1"/>
</dbReference>
<dbReference type="Gene3D" id="2.60.120.330">
    <property type="entry name" value="B-lactam Antibiotic, Isopenicillin N Synthase, Chain"/>
    <property type="match status" value="2"/>
</dbReference>
<dbReference type="InterPro" id="IPR044861">
    <property type="entry name" value="IPNS-like_FE2OG_OXY"/>
</dbReference>
<dbReference type="InterPro" id="IPR026992">
    <property type="entry name" value="DIOX_N"/>
</dbReference>
<evidence type="ECO:0000256" key="5">
    <source>
        <dbReference type="ARBA" id="ARBA00023004"/>
    </source>
</evidence>
<comment type="caution">
    <text evidence="8">The sequence shown here is derived from an EMBL/GenBank/DDBJ whole genome shotgun (WGS) entry which is preliminary data.</text>
</comment>
<dbReference type="InterPro" id="IPR050231">
    <property type="entry name" value="Iron_ascorbate_oxido_reductase"/>
</dbReference>
<dbReference type="EMBL" id="LUHQ01000004">
    <property type="protein sequence ID" value="OAO96666.1"/>
    <property type="molecule type" value="Genomic_DNA"/>
</dbReference>
<evidence type="ECO:0000313" key="10">
    <source>
        <dbReference type="EMBL" id="OAP00531.1"/>
    </source>
</evidence>
<dbReference type="EMBL" id="LUHQ01000004">
    <property type="protein sequence ID" value="OAP00531.1"/>
    <property type="molecule type" value="Genomic_DNA"/>
</dbReference>
<proteinExistence type="inferred from homology"/>
<reference evidence="11" key="1">
    <citation type="journal article" date="2016" name="Proc. Natl. Acad. Sci. U.S.A.">
        <title>Chromosome-level assembly of Arabidopsis thaliana Ler reveals the extent of translocation and inversion polymorphisms.</title>
        <authorList>
            <person name="Zapata L."/>
            <person name="Ding J."/>
            <person name="Willing E.M."/>
            <person name="Hartwig B."/>
            <person name="Bezdan D."/>
            <person name="Jiao W.B."/>
            <person name="Patel V."/>
            <person name="Velikkakam James G."/>
            <person name="Koornneef M."/>
            <person name="Ossowski S."/>
            <person name="Schneeberger K."/>
        </authorList>
    </citation>
    <scope>NUCLEOTIDE SEQUENCE [LARGE SCALE GENOMIC DNA]</scope>
    <source>
        <strain evidence="11">cv. Landsberg erecta</strain>
    </source>
</reference>
<organism evidence="8 11">
    <name type="scientific">Arabidopsis thaliana</name>
    <name type="common">Mouse-ear cress</name>
    <dbReference type="NCBI Taxonomy" id="3702"/>
    <lineage>
        <taxon>Eukaryota</taxon>
        <taxon>Viridiplantae</taxon>
        <taxon>Streptophyta</taxon>
        <taxon>Embryophyta</taxon>
        <taxon>Tracheophyta</taxon>
        <taxon>Spermatophyta</taxon>
        <taxon>Magnoliopsida</taxon>
        <taxon>eudicotyledons</taxon>
        <taxon>Gunneridae</taxon>
        <taxon>Pentapetalae</taxon>
        <taxon>rosids</taxon>
        <taxon>malvids</taxon>
        <taxon>Brassicales</taxon>
        <taxon>Brassicaceae</taxon>
        <taxon>Camelineae</taxon>
        <taxon>Arabidopsis</taxon>
    </lineage>
</organism>
<dbReference type="SUPFAM" id="SSF51197">
    <property type="entry name" value="Clavaminate synthase-like"/>
    <property type="match status" value="1"/>
</dbReference>
<evidence type="ECO:0000256" key="4">
    <source>
        <dbReference type="ARBA" id="ARBA00023002"/>
    </source>
</evidence>
<keyword evidence="3" id="KW-0223">Dioxygenase</keyword>
<protein>
    <recommendedName>
        <fullName evidence="7">Fe2OG dioxygenase domain-containing protein</fullName>
    </recommendedName>
</protein>
<keyword evidence="4 6" id="KW-0560">Oxidoreductase</keyword>
<dbReference type="GO" id="GO:0016706">
    <property type="term" value="F:2-oxoglutarate-dependent dioxygenase activity"/>
    <property type="evidence" value="ECO:0007669"/>
    <property type="project" value="UniProtKB-ARBA"/>
</dbReference>
<sequence length="411" mass="45031">MGSCSPQLPLICLSDQTLKPGSSKWVKVRSDVRKALEDYGCFEAKIDQVSMELQGSVLKAMEELFALPTEAKQRNVCPKPFAGYFSHNGLSESFGIKDANILEKAHEFTQQLWPEGNKSISKMIQLYAEKLAELDMMVRRLILESYGIEYFIDEHLNSTYYRMRLMKYIARPDNDITAAVGANVDNGANDNADGDANVNDDGASIGVKVNVDVGDDVNDNDSVNIGVGVDINVETNVNGDLDAEANGDATAWVVGAVSGNASVGAKEANVDAELGLPSHTDKSLSGIIYQHQIDGLEVKTKEGKWIRVKPAPNTVIVIAGDALCALMNGRIPSPYHRVRVTERKKTRYAAALFSYPKEGYIIDSPKELVDEKHPRAFKPFDFVDLFNFYHTEAGRRAPSTLQAFCGVSAGK</sequence>
<feature type="domain" description="Fe2OG dioxygenase" evidence="7">
    <location>
        <begin position="259"/>
        <end position="356"/>
    </location>
</feature>
<accession>A0A178URJ8</accession>
<evidence type="ECO:0000256" key="3">
    <source>
        <dbReference type="ARBA" id="ARBA00022964"/>
    </source>
</evidence>
<dbReference type="FunFam" id="2.60.120.330:FF:000061">
    <property type="entry name" value="2-oxoglutarate-dependent dioxygenase AOP3"/>
    <property type="match status" value="1"/>
</dbReference>
<gene>
    <name evidence="10" type="ordered locus">AXX17_At4g03730</name>
    <name evidence="8" type="ordered locus">AXX17_At4g03740</name>
    <name evidence="9" type="ordered locus">AXX17_At4g03750</name>
</gene>
<dbReference type="Pfam" id="PF03171">
    <property type="entry name" value="2OG-FeII_Oxy"/>
    <property type="match status" value="1"/>
</dbReference>
<evidence type="ECO:0000256" key="2">
    <source>
        <dbReference type="ARBA" id="ARBA00022723"/>
    </source>
</evidence>
<dbReference type="FunFam" id="2.60.120.330:FF:000062">
    <property type="entry name" value="2-oxoglutarate-dependent dioxygenase AOP3"/>
    <property type="match status" value="1"/>
</dbReference>
<dbReference type="Proteomes" id="UP000078284">
    <property type="component" value="Chromosome 4"/>
</dbReference>
<evidence type="ECO:0000313" key="9">
    <source>
        <dbReference type="EMBL" id="OAO99500.1"/>
    </source>
</evidence>
<evidence type="ECO:0000313" key="11">
    <source>
        <dbReference type="Proteomes" id="UP000078284"/>
    </source>
</evidence>
<dbReference type="InterPro" id="IPR027443">
    <property type="entry name" value="IPNS-like_sf"/>
</dbReference>
<dbReference type="AlphaFoldDB" id="A0A178URJ8"/>
<keyword evidence="2 6" id="KW-0479">Metal-binding</keyword>
<keyword evidence="5 6" id="KW-0408">Iron</keyword>
<dbReference type="Pfam" id="PF14226">
    <property type="entry name" value="DIOX_N"/>
    <property type="match status" value="1"/>
</dbReference>
<dbReference type="ExpressionAtlas" id="A0A178URJ8">
    <property type="expression patterns" value="baseline and differential"/>
</dbReference>
<evidence type="ECO:0000313" key="8">
    <source>
        <dbReference type="EMBL" id="OAO96666.1"/>
    </source>
</evidence>
<evidence type="ECO:0000256" key="6">
    <source>
        <dbReference type="RuleBase" id="RU003682"/>
    </source>
</evidence>
<dbReference type="EMBL" id="LUHQ01000004">
    <property type="protein sequence ID" value="OAO99500.1"/>
    <property type="molecule type" value="Genomic_DNA"/>
</dbReference>
<dbReference type="GO" id="GO:0046872">
    <property type="term" value="F:metal ion binding"/>
    <property type="evidence" value="ECO:0007669"/>
    <property type="project" value="UniProtKB-KW"/>
</dbReference>
<dbReference type="InterPro" id="IPR005123">
    <property type="entry name" value="Oxoglu/Fe-dep_dioxygenase_dom"/>
</dbReference>
<dbReference type="PROSITE" id="PS51471">
    <property type="entry name" value="FE2OG_OXY"/>
    <property type="match status" value="1"/>
</dbReference>
<evidence type="ECO:0000259" key="7">
    <source>
        <dbReference type="PROSITE" id="PS51471"/>
    </source>
</evidence>